<dbReference type="EMBL" id="MU839847">
    <property type="protein sequence ID" value="KAK1750484.1"/>
    <property type="molecule type" value="Genomic_DNA"/>
</dbReference>
<evidence type="ECO:0000313" key="3">
    <source>
        <dbReference type="Proteomes" id="UP001239445"/>
    </source>
</evidence>
<keyword evidence="1" id="KW-0732">Signal</keyword>
<proteinExistence type="predicted"/>
<reference evidence="2" key="1">
    <citation type="submission" date="2023-06" db="EMBL/GenBank/DDBJ databases">
        <title>Genome-scale phylogeny and comparative genomics of the fungal order Sordariales.</title>
        <authorList>
            <consortium name="Lawrence Berkeley National Laboratory"/>
            <person name="Hensen N."/>
            <person name="Bonometti L."/>
            <person name="Westerberg I."/>
            <person name="Brannstrom I.O."/>
            <person name="Guillou S."/>
            <person name="Cros-Aarteil S."/>
            <person name="Calhoun S."/>
            <person name="Haridas S."/>
            <person name="Kuo A."/>
            <person name="Mondo S."/>
            <person name="Pangilinan J."/>
            <person name="Riley R."/>
            <person name="Labutti K."/>
            <person name="Andreopoulos B."/>
            <person name="Lipzen A."/>
            <person name="Chen C."/>
            <person name="Yanf M."/>
            <person name="Daum C."/>
            <person name="Ng V."/>
            <person name="Clum A."/>
            <person name="Steindorff A."/>
            <person name="Ohm R."/>
            <person name="Martin F."/>
            <person name="Silar P."/>
            <person name="Natvig D."/>
            <person name="Lalanne C."/>
            <person name="Gautier V."/>
            <person name="Ament-Velasquez S.L."/>
            <person name="Kruys A."/>
            <person name="Hutchinson M.I."/>
            <person name="Powell A.J."/>
            <person name="Barry K."/>
            <person name="Miller A.N."/>
            <person name="Grigoriev I.V."/>
            <person name="Debuchy R."/>
            <person name="Gladieux P."/>
            <person name="Thoren M.H."/>
            <person name="Johannesson H."/>
        </authorList>
    </citation>
    <scope>NUCLEOTIDE SEQUENCE</scope>
    <source>
        <strain evidence="2">PSN4</strain>
    </source>
</reference>
<accession>A0AAJ0B481</accession>
<evidence type="ECO:0000256" key="1">
    <source>
        <dbReference type="SAM" id="SignalP"/>
    </source>
</evidence>
<dbReference type="AlphaFoldDB" id="A0AAJ0B481"/>
<feature type="signal peptide" evidence="1">
    <location>
        <begin position="1"/>
        <end position="21"/>
    </location>
</feature>
<sequence>MLTLPKTLLLALAATSSLTTATPTLSPRQACGEGTQKICYGAPTGTAQNIDPDDLSYLAASIRFNARKDAKNPAFFNMPANANFQCEEWTIASEGTVMVLAKHTSARLNTTVLYEDIANTLDGGEKPTDAQLKASVLGCGKNGGQVGLIYNATNAAYTSETYKAWKATPSGLVIKVVRAP</sequence>
<feature type="chain" id="PRO_5042505896" evidence="1">
    <location>
        <begin position="22"/>
        <end position="180"/>
    </location>
</feature>
<organism evidence="2 3">
    <name type="scientific">Echria macrotheca</name>
    <dbReference type="NCBI Taxonomy" id="438768"/>
    <lineage>
        <taxon>Eukaryota</taxon>
        <taxon>Fungi</taxon>
        <taxon>Dikarya</taxon>
        <taxon>Ascomycota</taxon>
        <taxon>Pezizomycotina</taxon>
        <taxon>Sordariomycetes</taxon>
        <taxon>Sordariomycetidae</taxon>
        <taxon>Sordariales</taxon>
        <taxon>Schizotheciaceae</taxon>
        <taxon>Echria</taxon>
    </lineage>
</organism>
<protein>
    <submittedName>
        <fullName evidence="2">Uncharacterized protein</fullName>
    </submittedName>
</protein>
<keyword evidence="3" id="KW-1185">Reference proteome</keyword>
<dbReference type="Proteomes" id="UP001239445">
    <property type="component" value="Unassembled WGS sequence"/>
</dbReference>
<evidence type="ECO:0000313" key="2">
    <source>
        <dbReference type="EMBL" id="KAK1750484.1"/>
    </source>
</evidence>
<comment type="caution">
    <text evidence="2">The sequence shown here is derived from an EMBL/GenBank/DDBJ whole genome shotgun (WGS) entry which is preliminary data.</text>
</comment>
<gene>
    <name evidence="2" type="ORF">QBC47DRAFT_365367</name>
</gene>
<name>A0AAJ0B481_9PEZI</name>